<dbReference type="PROSITE" id="PS51257">
    <property type="entry name" value="PROKAR_LIPOPROTEIN"/>
    <property type="match status" value="1"/>
</dbReference>
<evidence type="ECO:0000313" key="3">
    <source>
        <dbReference type="Proteomes" id="UP000251853"/>
    </source>
</evidence>
<keyword evidence="1" id="KW-0732">Signal</keyword>
<protein>
    <submittedName>
        <fullName evidence="2">Uncharacterized protein</fullName>
    </submittedName>
</protein>
<dbReference type="AlphaFoldDB" id="A0A2X2UIJ5"/>
<gene>
    <name evidence="2" type="ORF">NCTC11224_03259</name>
</gene>
<name>A0A2X2UIJ5_9FIRM</name>
<reference evidence="2 3" key="1">
    <citation type="submission" date="2018-06" db="EMBL/GenBank/DDBJ databases">
        <authorList>
            <consortium name="Pathogen Informatics"/>
            <person name="Doyle S."/>
        </authorList>
    </citation>
    <scope>NUCLEOTIDE SEQUENCE [LARGE SCALE GENOMIC DNA]</scope>
    <source>
        <strain evidence="2 3">NCTC11224</strain>
    </source>
</reference>
<sequence>MKKVRKFIKRVAAAALAAAVAAGLTGCGSVTSGKRIIRVSHAQSETHPEHIGLLAFKEYVEERLGTSTRFRYSPMKSWVLPRKPLS</sequence>
<evidence type="ECO:0000256" key="1">
    <source>
        <dbReference type="SAM" id="SignalP"/>
    </source>
</evidence>
<accession>A0A2X2UIJ5</accession>
<feature type="signal peptide" evidence="1">
    <location>
        <begin position="1"/>
        <end position="21"/>
    </location>
</feature>
<dbReference type="Proteomes" id="UP000251853">
    <property type="component" value="Unassembled WGS sequence"/>
</dbReference>
<keyword evidence="3" id="KW-1185">Reference proteome</keyword>
<evidence type="ECO:0000313" key="2">
    <source>
        <dbReference type="EMBL" id="SQB14227.1"/>
    </source>
</evidence>
<feature type="chain" id="PRO_5039200299" evidence="1">
    <location>
        <begin position="22"/>
        <end position="86"/>
    </location>
</feature>
<proteinExistence type="predicted"/>
<organism evidence="2 3">
    <name type="scientific">Enterocloster clostridioformis</name>
    <dbReference type="NCBI Taxonomy" id="1531"/>
    <lineage>
        <taxon>Bacteria</taxon>
        <taxon>Bacillati</taxon>
        <taxon>Bacillota</taxon>
        <taxon>Clostridia</taxon>
        <taxon>Lachnospirales</taxon>
        <taxon>Lachnospiraceae</taxon>
        <taxon>Enterocloster</taxon>
    </lineage>
</organism>
<dbReference type="EMBL" id="UAVW01000015">
    <property type="protein sequence ID" value="SQB14227.1"/>
    <property type="molecule type" value="Genomic_DNA"/>
</dbReference>